<dbReference type="GeneID" id="92274190"/>
<comment type="caution">
    <text evidence="1">The sequence shown here is derived from an EMBL/GenBank/DDBJ whole genome shotgun (WGS) entry which is preliminary data.</text>
</comment>
<reference evidence="2" key="3">
    <citation type="submission" date="2023-10" db="EMBL/GenBank/DDBJ databases">
        <title>Analysis of Resistance Genes of Carbapenem-resistant Providencia rettgeri.</title>
        <authorList>
            <person name="Liu M."/>
        </authorList>
    </citation>
    <scope>NUCLEOTIDE SEQUENCE</scope>
    <source>
        <strain evidence="2">QITACRE101</strain>
    </source>
</reference>
<organism evidence="1 3">
    <name type="scientific">Providencia rettgeri</name>
    <dbReference type="NCBI Taxonomy" id="587"/>
    <lineage>
        <taxon>Bacteria</taxon>
        <taxon>Pseudomonadati</taxon>
        <taxon>Pseudomonadota</taxon>
        <taxon>Gammaproteobacteria</taxon>
        <taxon>Enterobacterales</taxon>
        <taxon>Morganellaceae</taxon>
        <taxon>Providencia</taxon>
    </lineage>
</organism>
<evidence type="ECO:0000313" key="2">
    <source>
        <dbReference type="EMBL" id="MDH2306502.1"/>
    </source>
</evidence>
<dbReference type="Proteomes" id="UP001155882">
    <property type="component" value="Unassembled WGS sequence"/>
</dbReference>
<dbReference type="RefSeq" id="WP_036952399.1">
    <property type="nucleotide sequence ID" value="NZ_AP022372.1"/>
</dbReference>
<dbReference type="Proteomes" id="UP001162044">
    <property type="component" value="Unassembled WGS sequence"/>
</dbReference>
<gene>
    <name evidence="1" type="ORF">KYI77_05445</name>
    <name evidence="2" type="ORF">QDQ51_13905</name>
</gene>
<evidence type="ECO:0000313" key="1">
    <source>
        <dbReference type="EMBL" id="MBW3115903.1"/>
    </source>
</evidence>
<dbReference type="SUPFAM" id="SSF46955">
    <property type="entry name" value="Putative DNA-binding domain"/>
    <property type="match status" value="1"/>
</dbReference>
<accession>A0AAE3CV30</accession>
<dbReference type="Gene3D" id="1.10.1660.10">
    <property type="match status" value="1"/>
</dbReference>
<evidence type="ECO:0000313" key="3">
    <source>
        <dbReference type="Proteomes" id="UP001155882"/>
    </source>
</evidence>
<name>A0AAE3CV30_PRORE</name>
<reference evidence="2" key="2">
    <citation type="submission" date="2023-04" db="EMBL/GenBank/DDBJ databases">
        <authorList>
            <person name="Li W."/>
        </authorList>
    </citation>
    <scope>NUCLEOTIDE SEQUENCE</scope>
    <source>
        <strain evidence="2">QITACRE101</strain>
    </source>
</reference>
<sequence>MNEQCSTETTMKKRWIPISEFCEKYGISLSTARYWKSQGKLKIKPKKKANERVYVDLVAYHKEWFE</sequence>
<dbReference type="InterPro" id="IPR009061">
    <property type="entry name" value="DNA-bd_dom_put_sf"/>
</dbReference>
<protein>
    <submittedName>
        <fullName evidence="1">DUF1804 family protein</fullName>
    </submittedName>
    <submittedName>
        <fullName evidence="2">MerR family transcriptional regulator</fullName>
    </submittedName>
</protein>
<proteinExistence type="predicted"/>
<dbReference type="EMBL" id="JARVQW010000006">
    <property type="protein sequence ID" value="MDH2306502.1"/>
    <property type="molecule type" value="Genomic_DNA"/>
</dbReference>
<dbReference type="AlphaFoldDB" id="A0AAE3CV30"/>
<reference evidence="1" key="1">
    <citation type="submission" date="2021-07" db="EMBL/GenBank/DDBJ databases">
        <authorList>
            <person name="Stanton E."/>
        </authorList>
    </citation>
    <scope>NUCLEOTIDE SEQUENCE</scope>
    <source>
        <strain evidence="1">2021EL-01139</strain>
    </source>
</reference>
<dbReference type="EMBL" id="JAHWLI010000012">
    <property type="protein sequence ID" value="MBW3115903.1"/>
    <property type="molecule type" value="Genomic_DNA"/>
</dbReference>